<accession>A0A6J8DI25</accession>
<evidence type="ECO:0008006" key="3">
    <source>
        <dbReference type="Google" id="ProtNLM"/>
    </source>
</evidence>
<dbReference type="Proteomes" id="UP000507470">
    <property type="component" value="Unassembled WGS sequence"/>
</dbReference>
<evidence type="ECO:0000313" key="2">
    <source>
        <dbReference type="Proteomes" id="UP000507470"/>
    </source>
</evidence>
<dbReference type="OrthoDB" id="5956574at2759"/>
<evidence type="ECO:0000313" key="1">
    <source>
        <dbReference type="EMBL" id="CAC5408268.1"/>
    </source>
</evidence>
<name>A0A6J8DI25_MYTCO</name>
<organism evidence="1 2">
    <name type="scientific">Mytilus coruscus</name>
    <name type="common">Sea mussel</name>
    <dbReference type="NCBI Taxonomy" id="42192"/>
    <lineage>
        <taxon>Eukaryota</taxon>
        <taxon>Metazoa</taxon>
        <taxon>Spiralia</taxon>
        <taxon>Lophotrochozoa</taxon>
        <taxon>Mollusca</taxon>
        <taxon>Bivalvia</taxon>
        <taxon>Autobranchia</taxon>
        <taxon>Pteriomorphia</taxon>
        <taxon>Mytilida</taxon>
        <taxon>Mytiloidea</taxon>
        <taxon>Mytilidae</taxon>
        <taxon>Mytilinae</taxon>
        <taxon>Mytilus</taxon>
    </lineage>
</organism>
<sequence length="298" mass="34558">MEALATYMNENIQLAEKRKYLKDNIESVKKRNDMRKEKPKPIEGKIIFSAGSVNEKNLIYEMTNDIKKSNGWWESKQDYKQRHKLFFTAETSIDNVNLIQRVANHGKVCKGQLHLKSTDIKGHVGVCKLKCDEKHELLWSTTPYMGDKYLCNFRMSHGFYVSGILPNKYSRFCQASKISSIGETTLNSIFQKYSPVVSRLVNESYDTVLLEETAFCEELQEGIDSITDARHGTRKNSIYTDVVCLGSRTHKVLRVETISKVDCTIAQKHELIGTERIYDYFKNLKYEYEVKLRVHCHD</sequence>
<reference evidence="1 2" key="1">
    <citation type="submission" date="2020-06" db="EMBL/GenBank/DDBJ databases">
        <authorList>
            <person name="Li R."/>
            <person name="Bekaert M."/>
        </authorList>
    </citation>
    <scope>NUCLEOTIDE SEQUENCE [LARGE SCALE GENOMIC DNA]</scope>
    <source>
        <strain evidence="2">wild</strain>
    </source>
</reference>
<keyword evidence="2" id="KW-1185">Reference proteome</keyword>
<dbReference type="AlphaFoldDB" id="A0A6J8DI25"/>
<gene>
    <name evidence="1" type="ORF">MCOR_41679</name>
</gene>
<protein>
    <recommendedName>
        <fullName evidence="3">YqaJ viral recombinase domain-containing protein</fullName>
    </recommendedName>
</protein>
<proteinExistence type="predicted"/>
<dbReference type="EMBL" id="CACVKT020007519">
    <property type="protein sequence ID" value="CAC5408268.1"/>
    <property type="molecule type" value="Genomic_DNA"/>
</dbReference>